<accession>A0A2U1KLW7</accession>
<protein>
    <submittedName>
        <fullName evidence="2">Uncharacterized protein</fullName>
    </submittedName>
</protein>
<proteinExistence type="predicted"/>
<feature type="compositionally biased region" description="Polar residues" evidence="1">
    <location>
        <begin position="1"/>
        <end position="20"/>
    </location>
</feature>
<name>A0A2U1KLW7_ARTAN</name>
<keyword evidence="3" id="KW-1185">Reference proteome</keyword>
<evidence type="ECO:0000313" key="3">
    <source>
        <dbReference type="Proteomes" id="UP000245207"/>
    </source>
</evidence>
<sequence>MDEYQSAPSSFTQPRPSSYINDDYEKNQATYVKPPTYSDYVPTRPDSHVEHEQRDLVADDGHANEKSLPSYEQVAPREPSYYGYDGTRGVNQDKDQKAPSFQDVGAGRGTSIYEDYYENRDEKPATFGAVRPPNDSSKDEDSFVMNPPRPLSYRR</sequence>
<dbReference type="EMBL" id="PKPP01016375">
    <property type="protein sequence ID" value="PWA37777.1"/>
    <property type="molecule type" value="Genomic_DNA"/>
</dbReference>
<comment type="caution">
    <text evidence="2">The sequence shown here is derived from an EMBL/GenBank/DDBJ whole genome shotgun (WGS) entry which is preliminary data.</text>
</comment>
<evidence type="ECO:0000313" key="2">
    <source>
        <dbReference type="EMBL" id="PWA37777.1"/>
    </source>
</evidence>
<gene>
    <name evidence="2" type="ORF">CTI12_AA558410</name>
</gene>
<dbReference type="AlphaFoldDB" id="A0A2U1KLW7"/>
<organism evidence="2 3">
    <name type="scientific">Artemisia annua</name>
    <name type="common">Sweet wormwood</name>
    <dbReference type="NCBI Taxonomy" id="35608"/>
    <lineage>
        <taxon>Eukaryota</taxon>
        <taxon>Viridiplantae</taxon>
        <taxon>Streptophyta</taxon>
        <taxon>Embryophyta</taxon>
        <taxon>Tracheophyta</taxon>
        <taxon>Spermatophyta</taxon>
        <taxon>Magnoliopsida</taxon>
        <taxon>eudicotyledons</taxon>
        <taxon>Gunneridae</taxon>
        <taxon>Pentapetalae</taxon>
        <taxon>asterids</taxon>
        <taxon>campanulids</taxon>
        <taxon>Asterales</taxon>
        <taxon>Asteraceae</taxon>
        <taxon>Asteroideae</taxon>
        <taxon>Anthemideae</taxon>
        <taxon>Artemisiinae</taxon>
        <taxon>Artemisia</taxon>
    </lineage>
</organism>
<feature type="compositionally biased region" description="Basic and acidic residues" evidence="1">
    <location>
        <begin position="45"/>
        <end position="65"/>
    </location>
</feature>
<feature type="region of interest" description="Disordered" evidence="1">
    <location>
        <begin position="1"/>
        <end position="155"/>
    </location>
</feature>
<evidence type="ECO:0000256" key="1">
    <source>
        <dbReference type="SAM" id="MobiDB-lite"/>
    </source>
</evidence>
<reference evidence="2 3" key="1">
    <citation type="journal article" date="2018" name="Mol. Plant">
        <title>The genome of Artemisia annua provides insight into the evolution of Asteraceae family and artemisinin biosynthesis.</title>
        <authorList>
            <person name="Shen Q."/>
            <person name="Zhang L."/>
            <person name="Liao Z."/>
            <person name="Wang S."/>
            <person name="Yan T."/>
            <person name="Shi P."/>
            <person name="Liu M."/>
            <person name="Fu X."/>
            <person name="Pan Q."/>
            <person name="Wang Y."/>
            <person name="Lv Z."/>
            <person name="Lu X."/>
            <person name="Zhang F."/>
            <person name="Jiang W."/>
            <person name="Ma Y."/>
            <person name="Chen M."/>
            <person name="Hao X."/>
            <person name="Li L."/>
            <person name="Tang Y."/>
            <person name="Lv G."/>
            <person name="Zhou Y."/>
            <person name="Sun X."/>
            <person name="Brodelius P.E."/>
            <person name="Rose J.K.C."/>
            <person name="Tang K."/>
        </authorList>
    </citation>
    <scope>NUCLEOTIDE SEQUENCE [LARGE SCALE GENOMIC DNA]</scope>
    <source>
        <strain evidence="3">cv. Huhao1</strain>
        <tissue evidence="2">Leaf</tissue>
    </source>
</reference>
<dbReference type="Proteomes" id="UP000245207">
    <property type="component" value="Unassembled WGS sequence"/>
</dbReference>